<dbReference type="InterPro" id="IPR005062">
    <property type="entry name" value="SAC3/GANP/THP3_conserved"/>
</dbReference>
<dbReference type="PANTHER" id="PTHR12436:SF4">
    <property type="entry name" value="LEUKOCYTE RECEPTOR CLUSTER MEMBER 8"/>
    <property type="match status" value="1"/>
</dbReference>
<gene>
    <name evidence="3" type="ORF">LDAN0321_LOCUS13283</name>
</gene>
<accession>A0A7S2PC60</accession>
<feature type="domain" description="SAC3/GANP/THP3 conserved" evidence="2">
    <location>
        <begin position="396"/>
        <end position="617"/>
    </location>
</feature>
<dbReference type="PANTHER" id="PTHR12436">
    <property type="entry name" value="80 KDA MCM3-ASSOCIATED PROTEIN"/>
    <property type="match status" value="1"/>
</dbReference>
<name>A0A7S2PC60_9STRA</name>
<reference evidence="3" key="1">
    <citation type="submission" date="2021-01" db="EMBL/GenBank/DDBJ databases">
        <authorList>
            <person name="Corre E."/>
            <person name="Pelletier E."/>
            <person name="Niang G."/>
            <person name="Scheremetjew M."/>
            <person name="Finn R."/>
            <person name="Kale V."/>
            <person name="Holt S."/>
            <person name="Cochrane G."/>
            <person name="Meng A."/>
            <person name="Brown T."/>
            <person name="Cohen L."/>
        </authorList>
    </citation>
    <scope>NUCLEOTIDE SEQUENCE</scope>
    <source>
        <strain evidence="3">B650</strain>
    </source>
</reference>
<sequence length="674" mass="76282">MSNYSNYSYYTQQHTVDTNQGRMAWNGKQWIPVETASTANTNLSAHQQSQPSSSSHSNYTYTQGQQQQKSATSSSQSSSGGDEAYKANYWAQQLGNGGDYETLRQKAWAEYYRQQAANSQNTTTNAAVAPQPAPAPQPQAQPSAEQYPDGLTRYVHRSRENHATQTPEQRAWLSKHIEQVISNAIKSGKLWSFDWDSLKIPAFPPHLLASSTTASVGVSAGAALWEKEREKEKAEQAERKQQLKEQLKEQLKQPPQPSQKIESYIERQNKRGRSASDHAEENGGGGYYGPASQSADVDYSADYISITSPKSKKPGKKQKQPKKKEKKQNQAIQHGFTMSNTALTARANRFGGSTVDHSTGSSAQKDYSKYMGASVIKSANGKNQLDEADYESMTVKGMCQVLEKEYLRLTAPPKAERVRPQNILEQHLVNLQSDWLEQKRDYVRMCSQLKAIRQDLTVQRINNSFTVKVYETHARLALESADLNEYNQCQTQLKYLYDLVKDEGYDKYDALSALKNEHEFIAYRLLYYIFLTTNKKYEGGSSDLNKILLNLTKKEKADPGIVHGTKVREAIADFNYHIFFQLQETAPLMGSYLMDYLVPFVRYGGLQRICKAYRPHVCKKFVLTELGFRESEFEEGERWLLSCGCILNDDLSFVLTKDCVLHPSTLEHQPNSLI</sequence>
<dbReference type="Pfam" id="PF03399">
    <property type="entry name" value="SAC3_GANP"/>
    <property type="match status" value="1"/>
</dbReference>
<feature type="compositionally biased region" description="Basic and acidic residues" evidence="1">
    <location>
        <begin position="227"/>
        <end position="251"/>
    </location>
</feature>
<feature type="compositionally biased region" description="Basic and acidic residues" evidence="1">
    <location>
        <begin position="263"/>
        <end position="281"/>
    </location>
</feature>
<feature type="region of interest" description="Disordered" evidence="1">
    <location>
        <begin position="43"/>
        <end position="82"/>
    </location>
</feature>
<feature type="compositionally biased region" description="Low complexity" evidence="1">
    <location>
        <begin position="44"/>
        <end position="81"/>
    </location>
</feature>
<dbReference type="EMBL" id="HBGY01021101">
    <property type="protein sequence ID" value="CAD9590650.1"/>
    <property type="molecule type" value="Transcribed_RNA"/>
</dbReference>
<feature type="region of interest" description="Disordered" evidence="1">
    <location>
        <begin position="305"/>
        <end position="336"/>
    </location>
</feature>
<organism evidence="3">
    <name type="scientific">Leptocylindrus danicus</name>
    <dbReference type="NCBI Taxonomy" id="163516"/>
    <lineage>
        <taxon>Eukaryota</taxon>
        <taxon>Sar</taxon>
        <taxon>Stramenopiles</taxon>
        <taxon>Ochrophyta</taxon>
        <taxon>Bacillariophyta</taxon>
        <taxon>Coscinodiscophyceae</taxon>
        <taxon>Chaetocerotophycidae</taxon>
        <taxon>Leptocylindrales</taxon>
        <taxon>Leptocylindraceae</taxon>
        <taxon>Leptocylindrus</taxon>
    </lineage>
</organism>
<evidence type="ECO:0000259" key="2">
    <source>
        <dbReference type="Pfam" id="PF03399"/>
    </source>
</evidence>
<dbReference type="InterPro" id="IPR045107">
    <property type="entry name" value="SAC3/GANP/THP3"/>
</dbReference>
<evidence type="ECO:0000313" key="3">
    <source>
        <dbReference type="EMBL" id="CAD9590650.1"/>
    </source>
</evidence>
<protein>
    <recommendedName>
        <fullName evidence="2">SAC3/GANP/THP3 conserved domain-containing protein</fullName>
    </recommendedName>
</protein>
<dbReference type="Gene3D" id="1.25.40.990">
    <property type="match status" value="1"/>
</dbReference>
<feature type="compositionally biased region" description="Basic residues" evidence="1">
    <location>
        <begin position="310"/>
        <end position="326"/>
    </location>
</feature>
<dbReference type="AlphaFoldDB" id="A0A7S2PC60"/>
<feature type="region of interest" description="Disordered" evidence="1">
    <location>
        <begin position="227"/>
        <end position="292"/>
    </location>
</feature>
<feature type="compositionally biased region" description="Low complexity" evidence="1">
    <location>
        <begin position="120"/>
        <end position="130"/>
    </location>
</feature>
<dbReference type="GO" id="GO:0005634">
    <property type="term" value="C:nucleus"/>
    <property type="evidence" value="ECO:0007669"/>
    <property type="project" value="TreeGrafter"/>
</dbReference>
<proteinExistence type="predicted"/>
<feature type="region of interest" description="Disordered" evidence="1">
    <location>
        <begin position="120"/>
        <end position="146"/>
    </location>
</feature>
<evidence type="ECO:0000256" key="1">
    <source>
        <dbReference type="SAM" id="MobiDB-lite"/>
    </source>
</evidence>